<sequence length="216" mass="22845">MDLDLAGAFAVGLFGTTHCVAMCGGISTALAATTQKPVALFLYSVGRLFSYSLFGAFIGGAVASSVELSGWNQGLDILRVFAGILMVLLGLYIAGWYRGISVIEKAGRGLWRLLTPLAQRLLPLKHSIYALPLGMLWGWLPCGLVYSMLSWAAMSGSASGGAQTMLAFGIGTLPAMLSLAFFAQYVHKLTSSSWVRKTGGILLILLGLYTSLNGVI</sequence>
<keyword evidence="4" id="KW-1185">Reference proteome</keyword>
<evidence type="ECO:0000259" key="2">
    <source>
        <dbReference type="Pfam" id="PF13386"/>
    </source>
</evidence>
<keyword evidence="1" id="KW-0472">Membrane</keyword>
<accession>A0ABS2HE05</accession>
<feature type="transmembrane region" description="Helical" evidence="1">
    <location>
        <begin position="165"/>
        <end position="186"/>
    </location>
</feature>
<evidence type="ECO:0000313" key="3">
    <source>
        <dbReference type="EMBL" id="MBM7035808.1"/>
    </source>
</evidence>
<dbReference type="PANTHER" id="PTHR42208">
    <property type="entry name" value="HEAVY METAL TRANSPORTER-RELATED"/>
    <property type="match status" value="1"/>
</dbReference>
<evidence type="ECO:0000313" key="4">
    <source>
        <dbReference type="Proteomes" id="UP000809621"/>
    </source>
</evidence>
<dbReference type="EMBL" id="JAFEUM010000002">
    <property type="protein sequence ID" value="MBM7035808.1"/>
    <property type="molecule type" value="Genomic_DNA"/>
</dbReference>
<dbReference type="RefSeq" id="WP_205157440.1">
    <property type="nucleotide sequence ID" value="NZ_JAFEUM010000002.1"/>
</dbReference>
<keyword evidence="1" id="KW-1133">Transmembrane helix</keyword>
<protein>
    <submittedName>
        <fullName evidence="3">Sulfite exporter TauE/SafE family protein</fullName>
    </submittedName>
</protein>
<dbReference type="Pfam" id="PF13386">
    <property type="entry name" value="DsbD_2"/>
    <property type="match status" value="1"/>
</dbReference>
<feature type="domain" description="Urease accessory protein UreH-like transmembrane" evidence="2">
    <location>
        <begin position="8"/>
        <end position="209"/>
    </location>
</feature>
<dbReference type="Proteomes" id="UP000809621">
    <property type="component" value="Unassembled WGS sequence"/>
</dbReference>
<dbReference type="InterPro" id="IPR039447">
    <property type="entry name" value="UreH-like_TM_dom"/>
</dbReference>
<feature type="transmembrane region" description="Helical" evidence="1">
    <location>
        <begin position="129"/>
        <end position="153"/>
    </location>
</feature>
<feature type="transmembrane region" description="Helical" evidence="1">
    <location>
        <begin position="77"/>
        <end position="97"/>
    </location>
</feature>
<gene>
    <name evidence="3" type="ORF">JQC93_05240</name>
</gene>
<name>A0ABS2HE05_9VIBR</name>
<reference evidence="3 4" key="1">
    <citation type="submission" date="2021-02" db="EMBL/GenBank/DDBJ databases">
        <authorList>
            <person name="Park J.-S."/>
        </authorList>
    </citation>
    <scope>NUCLEOTIDE SEQUENCE [LARGE SCALE GENOMIC DNA]</scope>
    <source>
        <strain evidence="3 4">188UL20-2</strain>
    </source>
</reference>
<organism evidence="3 4">
    <name type="scientific">Vibrio ulleungensis</name>
    <dbReference type="NCBI Taxonomy" id="2807619"/>
    <lineage>
        <taxon>Bacteria</taxon>
        <taxon>Pseudomonadati</taxon>
        <taxon>Pseudomonadota</taxon>
        <taxon>Gammaproteobacteria</taxon>
        <taxon>Vibrionales</taxon>
        <taxon>Vibrionaceae</taxon>
        <taxon>Vibrio</taxon>
    </lineage>
</organism>
<keyword evidence="1" id="KW-0812">Transmembrane</keyword>
<comment type="caution">
    <text evidence="3">The sequence shown here is derived from an EMBL/GenBank/DDBJ whole genome shotgun (WGS) entry which is preliminary data.</text>
</comment>
<proteinExistence type="predicted"/>
<dbReference type="PANTHER" id="PTHR42208:SF1">
    <property type="entry name" value="HEAVY METAL TRANSPORTER"/>
    <property type="match status" value="1"/>
</dbReference>
<evidence type="ECO:0000256" key="1">
    <source>
        <dbReference type="SAM" id="Phobius"/>
    </source>
</evidence>
<feature type="transmembrane region" description="Helical" evidence="1">
    <location>
        <begin position="41"/>
        <end position="65"/>
    </location>
</feature>
<feature type="transmembrane region" description="Helical" evidence="1">
    <location>
        <begin position="198"/>
        <end position="215"/>
    </location>
</feature>